<evidence type="ECO:0008006" key="3">
    <source>
        <dbReference type="Google" id="ProtNLM"/>
    </source>
</evidence>
<dbReference type="Proteomes" id="UP000241645">
    <property type="component" value="Unassembled WGS sequence"/>
</dbReference>
<dbReference type="GeneID" id="95753846"/>
<sequence>MSEFLTMEEFLTMNTQAEEKGEWDWKRNKVKLPIRSVPGDVYYKARKNAIKVSVTGKKSKAERKVDFDDLRYKAEIIIAGIDTERTNFRIDSQQVLAKFGKIAAIDVVPCIFRPNEIDSLFEAIAEISDFAEDEEAEEAVKNS</sequence>
<protein>
    <recommendedName>
        <fullName evidence="3">Phage portal protein</fullName>
    </recommendedName>
</protein>
<keyword evidence="2" id="KW-1185">Reference proteome</keyword>
<reference evidence="1 2" key="1">
    <citation type="submission" date="2018-03" db="EMBL/GenBank/DDBJ databases">
        <title>Brevisbacillus phylogenomics.</title>
        <authorList>
            <person name="Dunlap C."/>
        </authorList>
    </citation>
    <scope>NUCLEOTIDE SEQUENCE [LARGE SCALE GENOMIC DNA]</scope>
    <source>
        <strain evidence="1 2">NRRL B-41110</strain>
    </source>
</reference>
<evidence type="ECO:0000313" key="2">
    <source>
        <dbReference type="Proteomes" id="UP000241645"/>
    </source>
</evidence>
<dbReference type="EMBL" id="PXZO01000064">
    <property type="protein sequence ID" value="PSK03571.1"/>
    <property type="molecule type" value="Genomic_DNA"/>
</dbReference>
<dbReference type="RefSeq" id="WP_106836370.1">
    <property type="nucleotide sequence ID" value="NZ_JARMEW010000028.1"/>
</dbReference>
<comment type="caution">
    <text evidence="1">The sequence shown here is derived from an EMBL/GenBank/DDBJ whole genome shotgun (WGS) entry which is preliminary data.</text>
</comment>
<dbReference type="Gene3D" id="3.30.2220.30">
    <property type="match status" value="1"/>
</dbReference>
<organism evidence="1 2">
    <name type="scientific">Brevibacillus porteri</name>
    <dbReference type="NCBI Taxonomy" id="2126350"/>
    <lineage>
        <taxon>Bacteria</taxon>
        <taxon>Bacillati</taxon>
        <taxon>Bacillota</taxon>
        <taxon>Bacilli</taxon>
        <taxon>Bacillales</taxon>
        <taxon>Paenibacillaceae</taxon>
        <taxon>Brevibacillus</taxon>
    </lineage>
</organism>
<proteinExistence type="predicted"/>
<accession>A0ABX5FH05</accession>
<name>A0ABX5FH05_9BACL</name>
<evidence type="ECO:0000313" key="1">
    <source>
        <dbReference type="EMBL" id="PSK03571.1"/>
    </source>
</evidence>
<gene>
    <name evidence="1" type="ORF">C7R92_27610</name>
</gene>
<dbReference type="Pfam" id="PF08890">
    <property type="entry name" value="Phage_TAC_5"/>
    <property type="match status" value="1"/>
</dbReference>
<dbReference type="InterPro" id="IPR038559">
    <property type="entry name" value="XkdN-like_sf"/>
</dbReference>
<dbReference type="InterPro" id="IPR014986">
    <property type="entry name" value="XkdN-like"/>
</dbReference>